<reference evidence="6" key="1">
    <citation type="submission" date="2017-02" db="UniProtKB">
        <authorList>
            <consortium name="WormBaseParasite"/>
        </authorList>
    </citation>
    <scope>IDENTIFICATION</scope>
</reference>
<dbReference type="WBParaSite" id="HDID_0000348201-mRNA-1">
    <property type="protein sequence ID" value="HDID_0000348201-mRNA-1"/>
    <property type="gene ID" value="HDID_0000348201"/>
</dbReference>
<feature type="region of interest" description="Disordered" evidence="1">
    <location>
        <begin position="1"/>
        <end position="110"/>
    </location>
</feature>
<evidence type="ECO:0000313" key="4">
    <source>
        <dbReference type="Proteomes" id="UP000274504"/>
    </source>
</evidence>
<dbReference type="Proteomes" id="UP000321570">
    <property type="component" value="Unassembled WGS sequence"/>
</dbReference>
<protein>
    <submittedName>
        <fullName evidence="2 6">Uncharacterized protein</fullName>
    </submittedName>
</protein>
<sequence>MRVSIKIQPCEQDSFSHHRDLHSHQRPSSTRQEGRRSRPRRSKSEERVVEIQPKEFEPPASHYIPGYQLSPSPTRRQIQKKSPGKYIHSSQARSHSDCRKQQRGGKKILYPSRPSNFINFEAICTPSSLSSSSSNTFSITSNVDPPNFRVIKREPCITLHHQSIETERVMRAKPMSPRVVIEFREPKELPHGRRSRRHDQQPKPIMYEKQYPKPKLPSSSRAGFERKQTSSSSSDEPVFYVVHKVDERPDIRKMEKQCAKKSRHKKYEGRFTVVES</sequence>
<dbReference type="AlphaFoldDB" id="A0A0R3SF85"/>
<feature type="region of interest" description="Disordered" evidence="1">
    <location>
        <begin position="254"/>
        <end position="276"/>
    </location>
</feature>
<reference evidence="3 5" key="3">
    <citation type="submission" date="2019-07" db="EMBL/GenBank/DDBJ databases">
        <authorList>
            <person name="Jastrzebski P J."/>
            <person name="Paukszto L."/>
            <person name="Jastrzebski P J."/>
        </authorList>
    </citation>
    <scope>NUCLEOTIDE SEQUENCE [LARGE SCALE GENOMIC DNA]</scope>
    <source>
        <strain evidence="3 5">WMS-il1</strain>
    </source>
</reference>
<evidence type="ECO:0000313" key="2">
    <source>
        <dbReference type="EMBL" id="VDL33752.1"/>
    </source>
</evidence>
<dbReference type="EMBL" id="CABIJS010000543">
    <property type="protein sequence ID" value="VUZ52986.1"/>
    <property type="molecule type" value="Genomic_DNA"/>
</dbReference>
<reference evidence="2 4" key="2">
    <citation type="submission" date="2018-11" db="EMBL/GenBank/DDBJ databases">
        <authorList>
            <consortium name="Pathogen Informatics"/>
        </authorList>
    </citation>
    <scope>NUCLEOTIDE SEQUENCE [LARGE SCALE GENOMIC DNA]</scope>
</reference>
<evidence type="ECO:0000313" key="5">
    <source>
        <dbReference type="Proteomes" id="UP000321570"/>
    </source>
</evidence>
<keyword evidence="5" id="KW-1185">Reference proteome</keyword>
<dbReference type="Proteomes" id="UP000274504">
    <property type="component" value="Unassembled WGS sequence"/>
</dbReference>
<accession>A0A0R3SF85</accession>
<organism evidence="6">
    <name type="scientific">Hymenolepis diminuta</name>
    <name type="common">Rat tapeworm</name>
    <dbReference type="NCBI Taxonomy" id="6216"/>
    <lineage>
        <taxon>Eukaryota</taxon>
        <taxon>Metazoa</taxon>
        <taxon>Spiralia</taxon>
        <taxon>Lophotrochozoa</taxon>
        <taxon>Platyhelminthes</taxon>
        <taxon>Cestoda</taxon>
        <taxon>Eucestoda</taxon>
        <taxon>Cyclophyllidea</taxon>
        <taxon>Hymenolepididae</taxon>
        <taxon>Hymenolepis</taxon>
    </lineage>
</organism>
<evidence type="ECO:0000313" key="6">
    <source>
        <dbReference type="WBParaSite" id="HDID_0000348201-mRNA-1"/>
    </source>
</evidence>
<dbReference type="OrthoDB" id="10546716at2759"/>
<feature type="compositionally biased region" description="Basic and acidic residues" evidence="1">
    <location>
        <begin position="32"/>
        <end position="57"/>
    </location>
</feature>
<gene>
    <name evidence="2" type="ORF">HDID_LOCUS3480</name>
    <name evidence="3" type="ORF">WMSIL1_LOCUS11354</name>
</gene>
<evidence type="ECO:0000256" key="1">
    <source>
        <dbReference type="SAM" id="MobiDB-lite"/>
    </source>
</evidence>
<evidence type="ECO:0000313" key="3">
    <source>
        <dbReference type="EMBL" id="VUZ52986.1"/>
    </source>
</evidence>
<proteinExistence type="predicted"/>
<feature type="region of interest" description="Disordered" evidence="1">
    <location>
        <begin position="183"/>
        <end position="240"/>
    </location>
</feature>
<dbReference type="EMBL" id="UYSG01001068">
    <property type="protein sequence ID" value="VDL33752.1"/>
    <property type="molecule type" value="Genomic_DNA"/>
</dbReference>
<name>A0A0R3SF85_HYMDI</name>